<evidence type="ECO:0000256" key="7">
    <source>
        <dbReference type="ARBA" id="ARBA00044507"/>
    </source>
</evidence>
<dbReference type="Gene3D" id="3.90.1150.180">
    <property type="match status" value="1"/>
</dbReference>
<dbReference type="UniPathway" id="UPA00906">
    <property type="reaction ID" value="UER00896"/>
</dbReference>
<keyword evidence="5 8" id="KW-0648">Protein biosynthesis</keyword>
<dbReference type="GO" id="GO:0001717">
    <property type="term" value="P:conversion of seryl-tRNAsec to selenocys-tRNAsec"/>
    <property type="evidence" value="ECO:0007669"/>
    <property type="project" value="UniProtKB-UniRule"/>
</dbReference>
<comment type="subcellular location">
    <subcellularLocation>
        <location evidence="8">Cytoplasm</location>
    </subcellularLocation>
</comment>
<keyword evidence="2 8" id="KW-0963">Cytoplasm</keyword>
<keyword evidence="4 8" id="KW-0663">Pyridoxal phosphate</keyword>
<comment type="catalytic activity">
    <reaction evidence="8">
        <text>L-seryl-tRNA(Sec) + selenophosphate + H(+) = L-selenocysteinyl-tRNA(Sec) + phosphate</text>
        <dbReference type="Rhea" id="RHEA:22728"/>
        <dbReference type="Rhea" id="RHEA-COMP:9742"/>
        <dbReference type="Rhea" id="RHEA-COMP:9743"/>
        <dbReference type="ChEBI" id="CHEBI:15378"/>
        <dbReference type="ChEBI" id="CHEBI:16144"/>
        <dbReference type="ChEBI" id="CHEBI:43474"/>
        <dbReference type="ChEBI" id="CHEBI:78533"/>
        <dbReference type="ChEBI" id="CHEBI:78573"/>
        <dbReference type="EC" id="2.9.1.1"/>
    </reaction>
</comment>
<dbReference type="InterPro" id="IPR025862">
    <property type="entry name" value="SelA_trans_N_dom"/>
</dbReference>
<reference evidence="11 12" key="1">
    <citation type="journal article" date="2016" name="Front. Microbiol.">
        <title>Fuerstia marisgermanicae gen. nov., sp. nov., an Unusual Member of the Phylum Planctomycetes from the German Wadden Sea.</title>
        <authorList>
            <person name="Kohn T."/>
            <person name="Heuer A."/>
            <person name="Jogler M."/>
            <person name="Vollmers J."/>
            <person name="Boedeker C."/>
            <person name="Bunk B."/>
            <person name="Rast P."/>
            <person name="Borchert D."/>
            <person name="Glockner I."/>
            <person name="Freese H.M."/>
            <person name="Klenk H.P."/>
            <person name="Overmann J."/>
            <person name="Kaster A.K."/>
            <person name="Rohde M."/>
            <person name="Wiegand S."/>
            <person name="Jogler C."/>
        </authorList>
    </citation>
    <scope>NUCLEOTIDE SEQUENCE [LARGE SCALE GENOMIC DNA]</scope>
    <source>
        <strain evidence="11 12">NH11</strain>
    </source>
</reference>
<gene>
    <name evidence="8 11" type="primary">selA</name>
    <name evidence="11" type="ORF">Fuma_01202</name>
</gene>
<protein>
    <recommendedName>
        <fullName evidence="8">L-seryl-tRNA(Sec) selenium transferase</fullName>
        <ecNumber evidence="8">2.9.1.1</ecNumber>
    </recommendedName>
    <alternativeName>
        <fullName evidence="8">Selenocysteine synthase</fullName>
        <shortName evidence="8">Sec synthase</shortName>
    </alternativeName>
    <alternativeName>
        <fullName evidence="8">Selenocysteinyl-tRNA(Sec) synthase</fullName>
    </alternativeName>
</protein>
<evidence type="ECO:0000256" key="2">
    <source>
        <dbReference type="ARBA" id="ARBA00022490"/>
    </source>
</evidence>
<dbReference type="Gene3D" id="3.40.640.10">
    <property type="entry name" value="Type I PLP-dependent aspartate aminotransferase-like (Major domain)"/>
    <property type="match status" value="1"/>
</dbReference>
<dbReference type="Pfam" id="PF03841">
    <property type="entry name" value="SelA"/>
    <property type="match status" value="1"/>
</dbReference>
<name>A0A1P8WC59_9PLAN</name>
<evidence type="ECO:0000256" key="1">
    <source>
        <dbReference type="ARBA" id="ARBA00001933"/>
    </source>
</evidence>
<evidence type="ECO:0000313" key="11">
    <source>
        <dbReference type="EMBL" id="APZ91613.1"/>
    </source>
</evidence>
<comment type="pathway">
    <text evidence="8">Aminoacyl-tRNA biosynthesis; selenocysteinyl-tRNA(Sec) biosynthesis; selenocysteinyl-tRNA(Sec) from L-seryl-tRNA(Sec) (bacterial route): step 1/1.</text>
</comment>
<dbReference type="InterPro" id="IPR018319">
    <property type="entry name" value="SelA-like"/>
</dbReference>
<evidence type="ECO:0000256" key="9">
    <source>
        <dbReference type="PIRSR" id="PIRSR618319-50"/>
    </source>
</evidence>
<dbReference type="GO" id="GO:0005737">
    <property type="term" value="C:cytoplasm"/>
    <property type="evidence" value="ECO:0007669"/>
    <property type="project" value="UniProtKB-SubCell"/>
</dbReference>
<dbReference type="SUPFAM" id="SSF53383">
    <property type="entry name" value="PLP-dependent transferases"/>
    <property type="match status" value="1"/>
</dbReference>
<organism evidence="11 12">
    <name type="scientific">Fuerstiella marisgermanici</name>
    <dbReference type="NCBI Taxonomy" id="1891926"/>
    <lineage>
        <taxon>Bacteria</taxon>
        <taxon>Pseudomonadati</taxon>
        <taxon>Planctomycetota</taxon>
        <taxon>Planctomycetia</taxon>
        <taxon>Planctomycetales</taxon>
        <taxon>Planctomycetaceae</taxon>
        <taxon>Fuerstiella</taxon>
    </lineage>
</organism>
<dbReference type="AlphaFoldDB" id="A0A1P8WC59"/>
<dbReference type="InterPro" id="IPR015424">
    <property type="entry name" value="PyrdxlP-dep_Trfase"/>
</dbReference>
<feature type="modified residue" description="N6-(pyridoxal phosphate)lysine" evidence="8 9">
    <location>
        <position position="293"/>
    </location>
</feature>
<evidence type="ECO:0000256" key="4">
    <source>
        <dbReference type="ARBA" id="ARBA00022898"/>
    </source>
</evidence>
<keyword evidence="3 8" id="KW-0808">Transferase</keyword>
<evidence type="ECO:0000256" key="8">
    <source>
        <dbReference type="HAMAP-Rule" id="MF_00423"/>
    </source>
</evidence>
<dbReference type="STRING" id="1891926.Fuma_01202"/>
<dbReference type="Pfam" id="PF12390">
    <property type="entry name" value="Se-cys_synth_N"/>
    <property type="match status" value="1"/>
</dbReference>
<dbReference type="InterPro" id="IPR015421">
    <property type="entry name" value="PyrdxlP-dep_Trfase_major"/>
</dbReference>
<evidence type="ECO:0000313" key="12">
    <source>
        <dbReference type="Proteomes" id="UP000187735"/>
    </source>
</evidence>
<accession>A0A1P8WC59</accession>
<dbReference type="InterPro" id="IPR004534">
    <property type="entry name" value="SelA_trans"/>
</dbReference>
<evidence type="ECO:0000256" key="3">
    <source>
        <dbReference type="ARBA" id="ARBA00022679"/>
    </source>
</evidence>
<sequence>MTNAERLRHLPAVDQILRQHDVALISDAYSRPQLIAWIRMAVDECRREILRGAKLDKKSAMQCVIRGTLHQCQLEDGRRQTSVINATGILLHTNLGRAPLAARAIQRMVQSAGYANVEMDLRSGKRNHRGERIFDLLAQLTGAEDAVVVNNCAAATILVLQVMAAGKEVIVSRGQLVEIGGGFRLPEVFAASGAVLREVGTTNRTYLRDYEHAIGENTGAIIRVHRSNFFQGGFVTEPDIAELISLGKQRGVPVIDDLGSGCIKDLSKFGLKEPAVTDSVAAGADLALFSGDKLFGGPQAGIVVGKAKLVKLLRRHPMMRALRTDKMTLAAIEATAEIHLSGNPMQELPLLQMLSKTVADVRTDCKRVLERLPAAVANRIEICECTSSVGGGSVPGSQIASCGLVLNVENNDAVAKSFRTGSPAVVPRIHNDAIMLDLRTVDATQLDALAVRVEECLTPGQ</sequence>
<dbReference type="Proteomes" id="UP000187735">
    <property type="component" value="Chromosome"/>
</dbReference>
<dbReference type="PANTHER" id="PTHR32328:SF0">
    <property type="entry name" value="L-SERYL-TRNA(SEC) SELENIUM TRANSFERASE"/>
    <property type="match status" value="1"/>
</dbReference>
<proteinExistence type="inferred from homology"/>
<comment type="function">
    <text evidence="8">Converts seryl-tRNA(Sec) to selenocysteinyl-tRNA(Sec) required for selenoprotein biosynthesis.</text>
</comment>
<feature type="domain" description="L-seryl-tRNA selenium transferase N-terminal" evidence="10">
    <location>
        <begin position="7"/>
        <end position="46"/>
    </location>
</feature>
<dbReference type="HAMAP" id="MF_00423">
    <property type="entry name" value="SelA"/>
    <property type="match status" value="1"/>
</dbReference>
<dbReference type="EMBL" id="CP017641">
    <property type="protein sequence ID" value="APZ91613.1"/>
    <property type="molecule type" value="Genomic_DNA"/>
</dbReference>
<keyword evidence="12" id="KW-1185">Reference proteome</keyword>
<dbReference type="GO" id="GO:0001514">
    <property type="term" value="P:selenocysteine incorporation"/>
    <property type="evidence" value="ECO:0007669"/>
    <property type="project" value="UniProtKB-UniRule"/>
</dbReference>
<keyword evidence="6 8" id="KW-0711">Selenium</keyword>
<evidence type="ECO:0000256" key="6">
    <source>
        <dbReference type="ARBA" id="ARBA00023266"/>
    </source>
</evidence>
<evidence type="ECO:0000256" key="5">
    <source>
        <dbReference type="ARBA" id="ARBA00022917"/>
    </source>
</evidence>
<comment type="cofactor">
    <cofactor evidence="1 8 9">
        <name>pyridoxal 5'-phosphate</name>
        <dbReference type="ChEBI" id="CHEBI:597326"/>
    </cofactor>
</comment>
<dbReference type="GO" id="GO:0004125">
    <property type="term" value="F:L-seryl-tRNA(Sec) selenium transferase activity"/>
    <property type="evidence" value="ECO:0007669"/>
    <property type="project" value="UniProtKB-UniRule"/>
</dbReference>
<dbReference type="PANTHER" id="PTHR32328">
    <property type="entry name" value="L-SERYL-TRNA(SEC) SELENIUM TRANSFERASE"/>
    <property type="match status" value="1"/>
</dbReference>
<comment type="similarity">
    <text evidence="7 8">Belongs to the SelA family.</text>
</comment>
<dbReference type="NCBIfam" id="TIGR00474">
    <property type="entry name" value="selA"/>
    <property type="match status" value="1"/>
</dbReference>
<dbReference type="KEGG" id="fmr:Fuma_01202"/>
<dbReference type="EC" id="2.9.1.1" evidence="8"/>
<evidence type="ECO:0000259" key="10">
    <source>
        <dbReference type="Pfam" id="PF12390"/>
    </source>
</evidence>